<dbReference type="KEGG" id="dli:dnl_28830"/>
<dbReference type="Gene3D" id="6.10.340.10">
    <property type="match status" value="1"/>
</dbReference>
<dbReference type="Pfam" id="PF00672">
    <property type="entry name" value="HAMP"/>
    <property type="match status" value="1"/>
</dbReference>
<keyword evidence="9 16" id="KW-0418">Kinase</keyword>
<feature type="transmembrane region" description="Helical" evidence="14">
    <location>
        <begin position="313"/>
        <end position="332"/>
    </location>
</feature>
<dbReference type="GO" id="GO:0005524">
    <property type="term" value="F:ATP binding"/>
    <property type="evidence" value="ECO:0007669"/>
    <property type="project" value="UniProtKB-KW"/>
</dbReference>
<feature type="domain" description="HAMP" evidence="15">
    <location>
        <begin position="334"/>
        <end position="386"/>
    </location>
</feature>
<protein>
    <recommendedName>
        <fullName evidence="3">histidine kinase</fullName>
        <ecNumber evidence="3">2.7.13.3</ecNumber>
    </recommendedName>
</protein>
<keyword evidence="11 14" id="KW-1133">Transmembrane helix</keyword>
<reference evidence="16" key="1">
    <citation type="journal article" date="2021" name="Microb. Physiol.">
        <title>Proteogenomic Insights into the Physiology of Marine, Sulfate-Reducing, Filamentous Desulfonema limicola and Desulfonema magnum.</title>
        <authorList>
            <person name="Schnaars V."/>
            <person name="Wohlbrand L."/>
            <person name="Scheve S."/>
            <person name="Hinrichs C."/>
            <person name="Reinhardt R."/>
            <person name="Rabus R."/>
        </authorList>
    </citation>
    <scope>NUCLEOTIDE SEQUENCE</scope>
    <source>
        <strain evidence="16">5ac10</strain>
    </source>
</reference>
<keyword evidence="10" id="KW-0067">ATP-binding</keyword>
<evidence type="ECO:0000256" key="12">
    <source>
        <dbReference type="ARBA" id="ARBA00023012"/>
    </source>
</evidence>
<dbReference type="InterPro" id="IPR033480">
    <property type="entry name" value="sCache_2"/>
</dbReference>
<evidence type="ECO:0000256" key="9">
    <source>
        <dbReference type="ARBA" id="ARBA00022777"/>
    </source>
</evidence>
<dbReference type="SUPFAM" id="SSF158472">
    <property type="entry name" value="HAMP domain-like"/>
    <property type="match status" value="1"/>
</dbReference>
<dbReference type="InterPro" id="IPR011712">
    <property type="entry name" value="Sig_transdc_His_kin_sub3_dim/P"/>
</dbReference>
<organism evidence="16 17">
    <name type="scientific">Desulfonema limicola</name>
    <dbReference type="NCBI Taxonomy" id="45656"/>
    <lineage>
        <taxon>Bacteria</taxon>
        <taxon>Pseudomonadati</taxon>
        <taxon>Thermodesulfobacteriota</taxon>
        <taxon>Desulfobacteria</taxon>
        <taxon>Desulfobacterales</taxon>
        <taxon>Desulfococcaceae</taxon>
        <taxon>Desulfonema</taxon>
    </lineage>
</organism>
<name>A0A975GGQ4_9BACT</name>
<dbReference type="Pfam" id="PF07730">
    <property type="entry name" value="HisKA_3"/>
    <property type="match status" value="1"/>
</dbReference>
<dbReference type="Gene3D" id="3.30.450.20">
    <property type="entry name" value="PAS domain"/>
    <property type="match status" value="3"/>
</dbReference>
<dbReference type="InterPro" id="IPR003594">
    <property type="entry name" value="HATPase_dom"/>
</dbReference>
<sequence length="739" mass="84724">MKIFDILHNLRIQYKLFFSYTAVFIITIMLGSIIIYSIAQQSIESNIESELKNSTNTILNMVRTSAAVSLKNYFRAAAEKNKDVAAYFYHQFQQGILTEQEAKQEAANFFHSQTIGASGYIYCIDSSGVIKVHPQKALVEVNISEYNFAREQKKNKTGYLEYDWKNPGEESERPKALYMSYFQEWDWIISVTSYREEFSELVNIDDFRQSILSLKFGHTGYSYVMDLNGNLIIHPELEGENVMNEKDADGRLFIQEVCRLKKGKISYPWKNPHEAVAREKLVIFNYIPEYNWIVFSSSYLDELYAPLKTIKNAIFFSVVVSILLLFPISLMISSSITNPLGELMKQFASVPDGDFTFRIQPKTHDEIGRLAVYFNSFMERLQSYSNNLRQEIFERRQAEQALRLSEEMFSKAFDLSPSGIAILSWDDKRFININASFLTNLRCMREDILNKSLKDLDFFLTPSGYEEMFATLKITGSLNNYEVQSITKSGESRLALISSDFIELWNEHCILLTHKDITEIRLLENKIMDISEKERRKIGQDLHDDLCPHLIGIEVLTKVLQYKLESEYPKLSKSAGNIRNLIKDAITKTRGMSRGLCPIHLVEHGFEFSIKELARNTEHVFGISCIFKCLCPVVFHDNSDATHLYYIIQEAVYNAIKHGKASRIIIDLSLMDGKMILKIIDDGCTISNISHTKGMGLKIMGFRAKKIGASFDISPNKGQGTTITVTFRKDMQKAGISYA</sequence>
<dbReference type="CDD" id="cd16917">
    <property type="entry name" value="HATPase_UhpB-NarQ-NarX-like"/>
    <property type="match status" value="1"/>
</dbReference>
<accession>A0A975GGQ4</accession>
<evidence type="ECO:0000256" key="2">
    <source>
        <dbReference type="ARBA" id="ARBA00004651"/>
    </source>
</evidence>
<dbReference type="SUPFAM" id="SSF55874">
    <property type="entry name" value="ATPase domain of HSP90 chaperone/DNA topoisomerase II/histidine kinase"/>
    <property type="match status" value="1"/>
</dbReference>
<dbReference type="Gene3D" id="3.30.565.10">
    <property type="entry name" value="Histidine kinase-like ATPase, C-terminal domain"/>
    <property type="match status" value="1"/>
</dbReference>
<dbReference type="GO" id="GO:0005886">
    <property type="term" value="C:plasma membrane"/>
    <property type="evidence" value="ECO:0007669"/>
    <property type="project" value="UniProtKB-SubCell"/>
</dbReference>
<keyword evidence="12" id="KW-0902">Two-component regulatory system</keyword>
<evidence type="ECO:0000259" key="15">
    <source>
        <dbReference type="PROSITE" id="PS50885"/>
    </source>
</evidence>
<evidence type="ECO:0000313" key="17">
    <source>
        <dbReference type="Proteomes" id="UP000663720"/>
    </source>
</evidence>
<evidence type="ECO:0000256" key="3">
    <source>
        <dbReference type="ARBA" id="ARBA00012438"/>
    </source>
</evidence>
<dbReference type="SMART" id="SM00387">
    <property type="entry name" value="HATPase_c"/>
    <property type="match status" value="1"/>
</dbReference>
<dbReference type="InterPro" id="IPR003660">
    <property type="entry name" value="HAMP_dom"/>
</dbReference>
<dbReference type="Proteomes" id="UP000663720">
    <property type="component" value="Chromosome"/>
</dbReference>
<dbReference type="Pfam" id="PF08269">
    <property type="entry name" value="dCache_2"/>
    <property type="match status" value="1"/>
</dbReference>
<keyword evidence="4" id="KW-1003">Cell membrane</keyword>
<dbReference type="InterPro" id="IPR004010">
    <property type="entry name" value="Double_Cache_2"/>
</dbReference>
<keyword evidence="5" id="KW-0597">Phosphoprotein</keyword>
<evidence type="ECO:0000313" key="16">
    <source>
        <dbReference type="EMBL" id="QTA80576.1"/>
    </source>
</evidence>
<dbReference type="SMART" id="SM01049">
    <property type="entry name" value="Cache_2"/>
    <property type="match status" value="2"/>
</dbReference>
<feature type="transmembrane region" description="Helical" evidence="14">
    <location>
        <begin position="17"/>
        <end position="39"/>
    </location>
</feature>
<evidence type="ECO:0000256" key="5">
    <source>
        <dbReference type="ARBA" id="ARBA00022553"/>
    </source>
</evidence>
<dbReference type="InterPro" id="IPR035965">
    <property type="entry name" value="PAS-like_dom_sf"/>
</dbReference>
<dbReference type="CDD" id="cd06225">
    <property type="entry name" value="HAMP"/>
    <property type="match status" value="1"/>
</dbReference>
<proteinExistence type="predicted"/>
<evidence type="ECO:0000256" key="8">
    <source>
        <dbReference type="ARBA" id="ARBA00022741"/>
    </source>
</evidence>
<dbReference type="InterPro" id="IPR050482">
    <property type="entry name" value="Sensor_HK_TwoCompSys"/>
</dbReference>
<evidence type="ECO:0000256" key="4">
    <source>
        <dbReference type="ARBA" id="ARBA00022475"/>
    </source>
</evidence>
<dbReference type="InterPro" id="IPR036890">
    <property type="entry name" value="HATPase_C_sf"/>
</dbReference>
<comment type="catalytic activity">
    <reaction evidence="1">
        <text>ATP + protein L-histidine = ADP + protein N-phospho-L-histidine.</text>
        <dbReference type="EC" id="2.7.13.3"/>
    </reaction>
</comment>
<evidence type="ECO:0000256" key="6">
    <source>
        <dbReference type="ARBA" id="ARBA00022679"/>
    </source>
</evidence>
<gene>
    <name evidence="16" type="ORF">dnl_28830</name>
</gene>
<comment type="subcellular location">
    <subcellularLocation>
        <location evidence="2">Cell membrane</location>
        <topology evidence="2">Multi-pass membrane protein</topology>
    </subcellularLocation>
</comment>
<dbReference type="EC" id="2.7.13.3" evidence="3"/>
<keyword evidence="8" id="KW-0547">Nucleotide-binding</keyword>
<dbReference type="Pfam" id="PF02518">
    <property type="entry name" value="HATPase_c"/>
    <property type="match status" value="1"/>
</dbReference>
<keyword evidence="7 14" id="KW-0812">Transmembrane</keyword>
<evidence type="ECO:0000256" key="14">
    <source>
        <dbReference type="SAM" id="Phobius"/>
    </source>
</evidence>
<dbReference type="PANTHER" id="PTHR24421:SF10">
    <property type="entry name" value="NITRATE_NITRITE SENSOR PROTEIN NARQ"/>
    <property type="match status" value="1"/>
</dbReference>
<evidence type="ECO:0000256" key="7">
    <source>
        <dbReference type="ARBA" id="ARBA00022692"/>
    </source>
</evidence>
<dbReference type="CDD" id="cd12912">
    <property type="entry name" value="PDC2_MCP_like"/>
    <property type="match status" value="2"/>
</dbReference>
<dbReference type="SUPFAM" id="SSF55785">
    <property type="entry name" value="PYP-like sensor domain (PAS domain)"/>
    <property type="match status" value="1"/>
</dbReference>
<dbReference type="SMART" id="SM00304">
    <property type="entry name" value="HAMP"/>
    <property type="match status" value="1"/>
</dbReference>
<evidence type="ECO:0000256" key="11">
    <source>
        <dbReference type="ARBA" id="ARBA00022989"/>
    </source>
</evidence>
<dbReference type="Gene3D" id="1.20.5.1930">
    <property type="match status" value="1"/>
</dbReference>
<dbReference type="PROSITE" id="PS50885">
    <property type="entry name" value="HAMP"/>
    <property type="match status" value="1"/>
</dbReference>
<keyword evidence="6" id="KW-0808">Transferase</keyword>
<keyword evidence="17" id="KW-1185">Reference proteome</keyword>
<dbReference type="EMBL" id="CP061799">
    <property type="protein sequence ID" value="QTA80576.1"/>
    <property type="molecule type" value="Genomic_DNA"/>
</dbReference>
<evidence type="ECO:0000256" key="13">
    <source>
        <dbReference type="ARBA" id="ARBA00023136"/>
    </source>
</evidence>
<dbReference type="PANTHER" id="PTHR24421">
    <property type="entry name" value="NITRATE/NITRITE SENSOR PROTEIN NARX-RELATED"/>
    <property type="match status" value="1"/>
</dbReference>
<dbReference type="GO" id="GO:0000155">
    <property type="term" value="F:phosphorelay sensor kinase activity"/>
    <property type="evidence" value="ECO:0007669"/>
    <property type="project" value="InterPro"/>
</dbReference>
<evidence type="ECO:0000256" key="1">
    <source>
        <dbReference type="ARBA" id="ARBA00000085"/>
    </source>
</evidence>
<dbReference type="AlphaFoldDB" id="A0A975GGQ4"/>
<dbReference type="RefSeq" id="WP_207692209.1">
    <property type="nucleotide sequence ID" value="NZ_CP061799.1"/>
</dbReference>
<dbReference type="GO" id="GO:0046983">
    <property type="term" value="F:protein dimerization activity"/>
    <property type="evidence" value="ECO:0007669"/>
    <property type="project" value="InterPro"/>
</dbReference>
<keyword evidence="13 14" id="KW-0472">Membrane</keyword>
<evidence type="ECO:0000256" key="10">
    <source>
        <dbReference type="ARBA" id="ARBA00022840"/>
    </source>
</evidence>